<dbReference type="Proteomes" id="UP000824120">
    <property type="component" value="Chromosome 5"/>
</dbReference>
<dbReference type="AlphaFoldDB" id="A0A9J5YZD0"/>
<dbReference type="EMBL" id="JACXVP010000005">
    <property type="protein sequence ID" value="KAG5606009.1"/>
    <property type="molecule type" value="Genomic_DNA"/>
</dbReference>
<name>A0A9J5YZD0_SOLCO</name>
<evidence type="ECO:0000313" key="2">
    <source>
        <dbReference type="Proteomes" id="UP000824120"/>
    </source>
</evidence>
<comment type="caution">
    <text evidence="1">The sequence shown here is derived from an EMBL/GenBank/DDBJ whole genome shotgun (WGS) entry which is preliminary data.</text>
</comment>
<gene>
    <name evidence="1" type="ORF">H5410_027501</name>
</gene>
<organism evidence="1 2">
    <name type="scientific">Solanum commersonii</name>
    <name type="common">Commerson's wild potato</name>
    <name type="synonym">Commerson's nightshade</name>
    <dbReference type="NCBI Taxonomy" id="4109"/>
    <lineage>
        <taxon>Eukaryota</taxon>
        <taxon>Viridiplantae</taxon>
        <taxon>Streptophyta</taxon>
        <taxon>Embryophyta</taxon>
        <taxon>Tracheophyta</taxon>
        <taxon>Spermatophyta</taxon>
        <taxon>Magnoliopsida</taxon>
        <taxon>eudicotyledons</taxon>
        <taxon>Gunneridae</taxon>
        <taxon>Pentapetalae</taxon>
        <taxon>asterids</taxon>
        <taxon>lamiids</taxon>
        <taxon>Solanales</taxon>
        <taxon>Solanaceae</taxon>
        <taxon>Solanoideae</taxon>
        <taxon>Solaneae</taxon>
        <taxon>Solanum</taxon>
    </lineage>
</organism>
<evidence type="ECO:0000313" key="1">
    <source>
        <dbReference type="EMBL" id="KAG5606009.1"/>
    </source>
</evidence>
<protein>
    <submittedName>
        <fullName evidence="1">Uncharacterized protein</fullName>
    </submittedName>
</protein>
<keyword evidence="2" id="KW-1185">Reference proteome</keyword>
<proteinExistence type="predicted"/>
<sequence>MLLPIGLPIVSNRELLQHTQDQKGLFKACNGARCKASFGLIIAVNSCFFDYEHYSSHQY</sequence>
<reference evidence="1 2" key="1">
    <citation type="submission" date="2020-09" db="EMBL/GenBank/DDBJ databases">
        <title>De no assembly of potato wild relative species, Solanum commersonii.</title>
        <authorList>
            <person name="Cho K."/>
        </authorList>
    </citation>
    <scope>NUCLEOTIDE SEQUENCE [LARGE SCALE GENOMIC DNA]</scope>
    <source>
        <strain evidence="1">LZ3.2</strain>
        <tissue evidence="1">Leaf</tissue>
    </source>
</reference>
<accession>A0A9J5YZD0</accession>